<organism evidence="3 4">
    <name type="scientific">Nocardioides bizhenqiangii</name>
    <dbReference type="NCBI Taxonomy" id="3095076"/>
    <lineage>
        <taxon>Bacteria</taxon>
        <taxon>Bacillati</taxon>
        <taxon>Actinomycetota</taxon>
        <taxon>Actinomycetes</taxon>
        <taxon>Propionibacteriales</taxon>
        <taxon>Nocardioidaceae</taxon>
        <taxon>Nocardioides</taxon>
    </lineage>
</organism>
<evidence type="ECO:0000313" key="3">
    <source>
        <dbReference type="EMBL" id="WQQ25651.1"/>
    </source>
</evidence>
<dbReference type="EMBL" id="CP141059">
    <property type="protein sequence ID" value="WQQ25651.1"/>
    <property type="molecule type" value="Genomic_DNA"/>
</dbReference>
<sequence>MKIHAKAGIACVALATAATMMLGVPSASGDHQSRSSAYGFSLGGSPGEPAAKFPEGPRSAGGELPAELEQLAAGGVLTVTAEDDRATAEVTDLTLGSGLDQLPEELRTALQQIKGACDQLPPEPAPDVDEQIFDQLPGNLQELIATPGNLRDLCLVIGGGTFAELASVDTLHVECDDRTGSVAVSDVRIFGSTVPINDTDNVAANTSVLPAELEPLIKITLNRQTTEGEDFTVDGLVLELGGQEVAVLASTTCGGPIAHDRNPEPLPPAPTPTPVDRNVPVTG</sequence>
<evidence type="ECO:0000313" key="4">
    <source>
        <dbReference type="Proteomes" id="UP001327225"/>
    </source>
</evidence>
<feature type="chain" id="PRO_5045073271" description="Secreted protein" evidence="2">
    <location>
        <begin position="18"/>
        <end position="283"/>
    </location>
</feature>
<feature type="region of interest" description="Disordered" evidence="1">
    <location>
        <begin position="25"/>
        <end position="62"/>
    </location>
</feature>
<gene>
    <name evidence="3" type="ORF">SHK19_16995</name>
</gene>
<feature type="signal peptide" evidence="2">
    <location>
        <begin position="1"/>
        <end position="17"/>
    </location>
</feature>
<feature type="compositionally biased region" description="Pro residues" evidence="1">
    <location>
        <begin position="264"/>
        <end position="273"/>
    </location>
</feature>
<keyword evidence="4" id="KW-1185">Reference proteome</keyword>
<protein>
    <recommendedName>
        <fullName evidence="5">Secreted protein</fullName>
    </recommendedName>
</protein>
<feature type="region of interest" description="Disordered" evidence="1">
    <location>
        <begin position="256"/>
        <end position="283"/>
    </location>
</feature>
<dbReference type="Proteomes" id="UP001327225">
    <property type="component" value="Chromosome"/>
</dbReference>
<evidence type="ECO:0000256" key="2">
    <source>
        <dbReference type="SAM" id="SignalP"/>
    </source>
</evidence>
<keyword evidence="2" id="KW-0732">Signal</keyword>
<evidence type="ECO:0000256" key="1">
    <source>
        <dbReference type="SAM" id="MobiDB-lite"/>
    </source>
</evidence>
<proteinExistence type="predicted"/>
<dbReference type="RefSeq" id="WP_322936946.1">
    <property type="nucleotide sequence ID" value="NZ_CP141059.1"/>
</dbReference>
<name>A0ABZ0ZPG1_9ACTN</name>
<accession>A0ABZ0ZPG1</accession>
<reference evidence="4" key="1">
    <citation type="submission" date="2023-12" db="EMBL/GenBank/DDBJ databases">
        <title>Novel species in genus Nocardioides.</title>
        <authorList>
            <person name="Zhou H."/>
        </authorList>
    </citation>
    <scope>NUCLEOTIDE SEQUENCE [LARGE SCALE GENOMIC DNA]</scope>
    <source>
        <strain evidence="4">HM61</strain>
    </source>
</reference>
<evidence type="ECO:0008006" key="5">
    <source>
        <dbReference type="Google" id="ProtNLM"/>
    </source>
</evidence>